<dbReference type="EMBL" id="HACG01033136">
    <property type="protein sequence ID" value="CEK80001.1"/>
    <property type="molecule type" value="Transcribed_RNA"/>
</dbReference>
<gene>
    <name evidence="1" type="primary">ORF118563</name>
</gene>
<protein>
    <submittedName>
        <fullName evidence="1">Uncharacterized protein</fullName>
    </submittedName>
</protein>
<dbReference type="AlphaFoldDB" id="A0A0B7AIX2"/>
<accession>A0A0B7AIX2</accession>
<evidence type="ECO:0000313" key="1">
    <source>
        <dbReference type="EMBL" id="CEK80001.1"/>
    </source>
</evidence>
<reference evidence="1" key="1">
    <citation type="submission" date="2014-12" db="EMBL/GenBank/DDBJ databases">
        <title>Insight into the proteome of Arion vulgaris.</title>
        <authorList>
            <person name="Aradska J."/>
            <person name="Bulat T."/>
            <person name="Smidak R."/>
            <person name="Sarate P."/>
            <person name="Gangsoo J."/>
            <person name="Sialana F."/>
            <person name="Bilban M."/>
            <person name="Lubec G."/>
        </authorList>
    </citation>
    <scope>NUCLEOTIDE SEQUENCE</scope>
    <source>
        <tissue evidence="1">Skin</tissue>
    </source>
</reference>
<organism evidence="1">
    <name type="scientific">Arion vulgaris</name>
    <dbReference type="NCBI Taxonomy" id="1028688"/>
    <lineage>
        <taxon>Eukaryota</taxon>
        <taxon>Metazoa</taxon>
        <taxon>Spiralia</taxon>
        <taxon>Lophotrochozoa</taxon>
        <taxon>Mollusca</taxon>
        <taxon>Gastropoda</taxon>
        <taxon>Heterobranchia</taxon>
        <taxon>Euthyneura</taxon>
        <taxon>Panpulmonata</taxon>
        <taxon>Eupulmonata</taxon>
        <taxon>Stylommatophora</taxon>
        <taxon>Helicina</taxon>
        <taxon>Arionoidea</taxon>
        <taxon>Arionidae</taxon>
        <taxon>Arion</taxon>
    </lineage>
</organism>
<feature type="non-terminal residue" evidence="1">
    <location>
        <position position="1"/>
    </location>
</feature>
<name>A0A0B7AIX2_9EUPU</name>
<sequence>RDIAPIDTVNVNTETESPYCNELYSTNDKEMESNSSTPDEEIWYENMKYLVKTQNNV</sequence>
<proteinExistence type="predicted"/>